<keyword evidence="2" id="KW-1185">Reference proteome</keyword>
<evidence type="ECO:0000313" key="1">
    <source>
        <dbReference type="EMBL" id="KAG2311061.1"/>
    </source>
</evidence>
<accession>A0A8X7VH09</accession>
<sequence>MHRTGDRGVRFGFEQEDVYSYGVFLFTLFTGRKLLILRGLQGKRSSLIGFPEEGLIKLSEAALMCVDPQLLARPEMRFVESMFSDVAVHEVPTCPTLTRRHSI</sequence>
<dbReference type="Gene3D" id="1.10.510.10">
    <property type="entry name" value="Transferase(Phosphotransferase) domain 1"/>
    <property type="match status" value="1"/>
</dbReference>
<evidence type="ECO:0008006" key="3">
    <source>
        <dbReference type="Google" id="ProtNLM"/>
    </source>
</evidence>
<evidence type="ECO:0000313" key="2">
    <source>
        <dbReference type="Proteomes" id="UP000886595"/>
    </source>
</evidence>
<dbReference type="AlphaFoldDB" id="A0A8X7VH09"/>
<dbReference type="Proteomes" id="UP000886595">
    <property type="component" value="Unassembled WGS sequence"/>
</dbReference>
<gene>
    <name evidence="1" type="ORF">Bca52824_022618</name>
</gene>
<name>A0A8X7VH09_BRACI</name>
<comment type="caution">
    <text evidence="1">The sequence shown here is derived from an EMBL/GenBank/DDBJ whole genome shotgun (WGS) entry which is preliminary data.</text>
</comment>
<reference evidence="1 2" key="1">
    <citation type="submission" date="2020-02" db="EMBL/GenBank/DDBJ databases">
        <authorList>
            <person name="Ma Q."/>
            <person name="Huang Y."/>
            <person name="Song X."/>
            <person name="Pei D."/>
        </authorList>
    </citation>
    <scope>NUCLEOTIDE SEQUENCE [LARGE SCALE GENOMIC DNA]</scope>
    <source>
        <strain evidence="1">Sxm20200214</strain>
        <tissue evidence="1">Leaf</tissue>
    </source>
</reference>
<protein>
    <recommendedName>
        <fullName evidence="3">Protein kinase domain-containing protein</fullName>
    </recommendedName>
</protein>
<proteinExistence type="predicted"/>
<dbReference type="SUPFAM" id="SSF56112">
    <property type="entry name" value="Protein kinase-like (PK-like)"/>
    <property type="match status" value="1"/>
</dbReference>
<organism evidence="1 2">
    <name type="scientific">Brassica carinata</name>
    <name type="common">Ethiopian mustard</name>
    <name type="synonym">Abyssinian cabbage</name>
    <dbReference type="NCBI Taxonomy" id="52824"/>
    <lineage>
        <taxon>Eukaryota</taxon>
        <taxon>Viridiplantae</taxon>
        <taxon>Streptophyta</taxon>
        <taxon>Embryophyta</taxon>
        <taxon>Tracheophyta</taxon>
        <taxon>Spermatophyta</taxon>
        <taxon>Magnoliopsida</taxon>
        <taxon>eudicotyledons</taxon>
        <taxon>Gunneridae</taxon>
        <taxon>Pentapetalae</taxon>
        <taxon>rosids</taxon>
        <taxon>malvids</taxon>
        <taxon>Brassicales</taxon>
        <taxon>Brassicaceae</taxon>
        <taxon>Brassiceae</taxon>
        <taxon>Brassica</taxon>
    </lineage>
</organism>
<dbReference type="InterPro" id="IPR011009">
    <property type="entry name" value="Kinase-like_dom_sf"/>
</dbReference>
<dbReference type="EMBL" id="JAAMPC010000005">
    <property type="protein sequence ID" value="KAG2311061.1"/>
    <property type="molecule type" value="Genomic_DNA"/>
</dbReference>